<evidence type="ECO:0000256" key="6">
    <source>
        <dbReference type="ARBA" id="ARBA00022741"/>
    </source>
</evidence>
<dbReference type="GO" id="GO:0046872">
    <property type="term" value="F:metal ion binding"/>
    <property type="evidence" value="ECO:0007669"/>
    <property type="project" value="UniProtKB-KW"/>
</dbReference>
<keyword evidence="4" id="KW-0808">Transferase</keyword>
<dbReference type="Gene3D" id="1.10.510.10">
    <property type="entry name" value="Transferase(Phosphotransferase) domain 1"/>
    <property type="match status" value="1"/>
</dbReference>
<evidence type="ECO:0000259" key="12">
    <source>
        <dbReference type="SMART" id="SM00090"/>
    </source>
</evidence>
<reference evidence="13" key="1">
    <citation type="submission" date="2020-10" db="EMBL/GenBank/DDBJ databases">
        <title>Taxonomic study of unclassified bacteria belonging to the class Ktedonobacteria.</title>
        <authorList>
            <person name="Yabe S."/>
            <person name="Wang C.M."/>
            <person name="Zheng Y."/>
            <person name="Sakai Y."/>
            <person name="Cavaletti L."/>
            <person name="Monciardini P."/>
            <person name="Donadio S."/>
        </authorList>
    </citation>
    <scope>NUCLEOTIDE SEQUENCE</scope>
    <source>
        <strain evidence="13">SOSP1-1</strain>
    </source>
</reference>
<dbReference type="Gene3D" id="3.30.200.20">
    <property type="entry name" value="Phosphorylase Kinase, domain 1"/>
    <property type="match status" value="1"/>
</dbReference>
<feature type="domain" description="RIO kinase" evidence="12">
    <location>
        <begin position="21"/>
        <end position="265"/>
    </location>
</feature>
<name>A0A8J3IBY2_9CHLR</name>
<keyword evidence="7 13" id="KW-0418">Kinase</keyword>
<evidence type="ECO:0000256" key="5">
    <source>
        <dbReference type="ARBA" id="ARBA00022723"/>
    </source>
</evidence>
<dbReference type="GO" id="GO:0004674">
    <property type="term" value="F:protein serine/threonine kinase activity"/>
    <property type="evidence" value="ECO:0007669"/>
    <property type="project" value="UniProtKB-KW"/>
</dbReference>
<protein>
    <recommendedName>
        <fullName evidence="2">non-specific serine/threonine protein kinase</fullName>
        <ecNumber evidence="2">2.7.11.1</ecNumber>
    </recommendedName>
</protein>
<evidence type="ECO:0000256" key="3">
    <source>
        <dbReference type="ARBA" id="ARBA00022527"/>
    </source>
</evidence>
<comment type="caution">
    <text evidence="13">The sequence shown here is derived from an EMBL/GenBank/DDBJ whole genome shotgun (WGS) entry which is preliminary data.</text>
</comment>
<keyword evidence="14" id="KW-1185">Reference proteome</keyword>
<dbReference type="RefSeq" id="WP_220198590.1">
    <property type="nucleotide sequence ID" value="NZ_BNJF01000005.1"/>
</dbReference>
<dbReference type="Proteomes" id="UP000612362">
    <property type="component" value="Unassembled WGS sequence"/>
</dbReference>
<comment type="similarity">
    <text evidence="1">Belongs to the protein kinase superfamily. RIO-type Ser/Thr kinase family.</text>
</comment>
<dbReference type="SUPFAM" id="SSF56112">
    <property type="entry name" value="Protein kinase-like (PK-like)"/>
    <property type="match status" value="1"/>
</dbReference>
<gene>
    <name evidence="13" type="ORF">KSX_76360</name>
</gene>
<dbReference type="GO" id="GO:0005524">
    <property type="term" value="F:ATP binding"/>
    <property type="evidence" value="ECO:0007669"/>
    <property type="project" value="UniProtKB-KW"/>
</dbReference>
<dbReference type="EMBL" id="BNJF01000005">
    <property type="protein sequence ID" value="GHO49473.1"/>
    <property type="molecule type" value="Genomic_DNA"/>
</dbReference>
<organism evidence="13 14">
    <name type="scientific">Ktedonospora formicarum</name>
    <dbReference type="NCBI Taxonomy" id="2778364"/>
    <lineage>
        <taxon>Bacteria</taxon>
        <taxon>Bacillati</taxon>
        <taxon>Chloroflexota</taxon>
        <taxon>Ktedonobacteria</taxon>
        <taxon>Ktedonobacterales</taxon>
        <taxon>Ktedonobacteraceae</taxon>
        <taxon>Ktedonospora</taxon>
    </lineage>
</organism>
<evidence type="ECO:0000256" key="4">
    <source>
        <dbReference type="ARBA" id="ARBA00022679"/>
    </source>
</evidence>
<keyword evidence="9" id="KW-0460">Magnesium</keyword>
<dbReference type="PANTHER" id="PTHR45723">
    <property type="entry name" value="SERINE/THREONINE-PROTEIN KINASE RIO1"/>
    <property type="match status" value="1"/>
</dbReference>
<dbReference type="Pfam" id="PF01163">
    <property type="entry name" value="RIO1"/>
    <property type="match status" value="1"/>
</dbReference>
<accession>A0A8J3IBY2</accession>
<evidence type="ECO:0000256" key="7">
    <source>
        <dbReference type="ARBA" id="ARBA00022777"/>
    </source>
</evidence>
<comment type="catalytic activity">
    <reaction evidence="10">
        <text>L-threonyl-[protein] + ATP = O-phospho-L-threonyl-[protein] + ADP + H(+)</text>
        <dbReference type="Rhea" id="RHEA:46608"/>
        <dbReference type="Rhea" id="RHEA-COMP:11060"/>
        <dbReference type="Rhea" id="RHEA-COMP:11605"/>
        <dbReference type="ChEBI" id="CHEBI:15378"/>
        <dbReference type="ChEBI" id="CHEBI:30013"/>
        <dbReference type="ChEBI" id="CHEBI:30616"/>
        <dbReference type="ChEBI" id="CHEBI:61977"/>
        <dbReference type="ChEBI" id="CHEBI:456216"/>
        <dbReference type="EC" id="2.7.11.1"/>
    </reaction>
</comment>
<keyword evidence="6" id="KW-0547">Nucleotide-binding</keyword>
<dbReference type="SMART" id="SM00090">
    <property type="entry name" value="RIO"/>
    <property type="match status" value="1"/>
</dbReference>
<evidence type="ECO:0000313" key="13">
    <source>
        <dbReference type="EMBL" id="GHO49473.1"/>
    </source>
</evidence>
<evidence type="ECO:0000256" key="11">
    <source>
        <dbReference type="ARBA" id="ARBA00048679"/>
    </source>
</evidence>
<dbReference type="InterPro" id="IPR011009">
    <property type="entry name" value="Kinase-like_dom_sf"/>
</dbReference>
<evidence type="ECO:0000256" key="2">
    <source>
        <dbReference type="ARBA" id="ARBA00012513"/>
    </source>
</evidence>
<evidence type="ECO:0000256" key="9">
    <source>
        <dbReference type="ARBA" id="ARBA00022842"/>
    </source>
</evidence>
<comment type="catalytic activity">
    <reaction evidence="11">
        <text>L-seryl-[protein] + ATP = O-phospho-L-seryl-[protein] + ADP + H(+)</text>
        <dbReference type="Rhea" id="RHEA:17989"/>
        <dbReference type="Rhea" id="RHEA-COMP:9863"/>
        <dbReference type="Rhea" id="RHEA-COMP:11604"/>
        <dbReference type="ChEBI" id="CHEBI:15378"/>
        <dbReference type="ChEBI" id="CHEBI:29999"/>
        <dbReference type="ChEBI" id="CHEBI:30616"/>
        <dbReference type="ChEBI" id="CHEBI:83421"/>
        <dbReference type="ChEBI" id="CHEBI:456216"/>
        <dbReference type="EC" id="2.7.11.1"/>
    </reaction>
</comment>
<keyword evidence="5" id="KW-0479">Metal-binding</keyword>
<dbReference type="AlphaFoldDB" id="A0A8J3IBY2"/>
<keyword evidence="3" id="KW-0723">Serine/threonine-protein kinase</keyword>
<dbReference type="EC" id="2.7.11.1" evidence="2"/>
<dbReference type="InterPro" id="IPR018934">
    <property type="entry name" value="RIO_dom"/>
</dbReference>
<evidence type="ECO:0000256" key="8">
    <source>
        <dbReference type="ARBA" id="ARBA00022840"/>
    </source>
</evidence>
<dbReference type="InterPro" id="IPR000687">
    <property type="entry name" value="RIO_kinase"/>
</dbReference>
<evidence type="ECO:0000256" key="1">
    <source>
        <dbReference type="ARBA" id="ARBA00009196"/>
    </source>
</evidence>
<evidence type="ECO:0000313" key="14">
    <source>
        <dbReference type="Proteomes" id="UP000612362"/>
    </source>
</evidence>
<keyword evidence="8" id="KW-0067">ATP-binding</keyword>
<dbReference type="InterPro" id="IPR051272">
    <property type="entry name" value="RIO-type_Ser/Thr_kinase"/>
</dbReference>
<sequence length="268" mass="30864">MSKRKLLRALEEQEELEALQEREEEVEDPIRSSLDSFFADALISEIIHEVKSGKEATVYCCRAHPSQDVPYIAAKVYRSRNNRGFKNDSMYQEGRFIGDQRIKRALKNKSDVGREAQFSMWIAHEFAMLTMLYKAGATIPRPIAHNGNAILMEYLGEPQQPAPALQHVQLTPDEVYPTFARLMDNIELWLAHNVVHGDLSAYNILYWEGKVTIIDFPQAVDPRVNSHAFTLLARDIDNVCKYIGRYGLRRDSGELANRLWHRFKNSQL</sequence>
<evidence type="ECO:0000256" key="10">
    <source>
        <dbReference type="ARBA" id="ARBA00047899"/>
    </source>
</evidence>
<proteinExistence type="inferred from homology"/>